<reference evidence="5 6" key="1">
    <citation type="submission" date="2022-07" db="EMBL/GenBank/DDBJ databases">
        <title>Genome-wide signatures of adaptation to extreme environments.</title>
        <authorList>
            <person name="Cho C.H."/>
            <person name="Yoon H.S."/>
        </authorList>
    </citation>
    <scope>NUCLEOTIDE SEQUENCE [LARGE SCALE GENOMIC DNA]</scope>
    <source>
        <strain evidence="5 6">DBV 063 E5</strain>
    </source>
</reference>
<accession>A0AAV9IY41</accession>
<dbReference type="GO" id="GO:0010608">
    <property type="term" value="P:post-transcriptional regulation of gene expression"/>
    <property type="evidence" value="ECO:0007669"/>
    <property type="project" value="TreeGrafter"/>
</dbReference>
<dbReference type="AlphaFoldDB" id="A0AAV9IY41"/>
<dbReference type="GO" id="GO:0005737">
    <property type="term" value="C:cytoplasm"/>
    <property type="evidence" value="ECO:0007669"/>
    <property type="project" value="TreeGrafter"/>
</dbReference>
<gene>
    <name evidence="5" type="ORF">CDCA_CDCA10G3071</name>
</gene>
<organism evidence="5 6">
    <name type="scientific">Cyanidium caldarium</name>
    <name type="common">Red alga</name>
    <dbReference type="NCBI Taxonomy" id="2771"/>
    <lineage>
        <taxon>Eukaryota</taxon>
        <taxon>Rhodophyta</taxon>
        <taxon>Bangiophyceae</taxon>
        <taxon>Cyanidiales</taxon>
        <taxon>Cyanidiaceae</taxon>
        <taxon>Cyanidium</taxon>
    </lineage>
</organism>
<feature type="repeat" description="Pumilio" evidence="2">
    <location>
        <begin position="704"/>
        <end position="740"/>
    </location>
</feature>
<protein>
    <recommendedName>
        <fullName evidence="4">PUM-HD domain-containing protein</fullName>
    </recommendedName>
</protein>
<feature type="region of interest" description="Disordered" evidence="3">
    <location>
        <begin position="357"/>
        <end position="425"/>
    </location>
</feature>
<comment type="caution">
    <text evidence="5">The sequence shown here is derived from an EMBL/GenBank/DDBJ whole genome shotgun (WGS) entry which is preliminary data.</text>
</comment>
<feature type="repeat" description="Pumilio" evidence="2">
    <location>
        <begin position="621"/>
        <end position="656"/>
    </location>
</feature>
<dbReference type="PROSITE" id="PS50303">
    <property type="entry name" value="PUM_HD"/>
    <property type="match status" value="1"/>
</dbReference>
<dbReference type="InterPro" id="IPR016024">
    <property type="entry name" value="ARM-type_fold"/>
</dbReference>
<keyword evidence="6" id="KW-1185">Reference proteome</keyword>
<evidence type="ECO:0000256" key="2">
    <source>
        <dbReference type="PROSITE-ProRule" id="PRU00317"/>
    </source>
</evidence>
<feature type="repeat" description="Pumilio" evidence="2">
    <location>
        <begin position="512"/>
        <end position="547"/>
    </location>
</feature>
<dbReference type="InterPro" id="IPR011989">
    <property type="entry name" value="ARM-like"/>
</dbReference>
<keyword evidence="1" id="KW-0677">Repeat</keyword>
<feature type="domain" description="PUM-HD" evidence="4">
    <location>
        <begin position="415"/>
        <end position="766"/>
    </location>
</feature>
<feature type="region of interest" description="Disordered" evidence="3">
    <location>
        <begin position="1"/>
        <end position="34"/>
    </location>
</feature>
<dbReference type="SUPFAM" id="SSF48371">
    <property type="entry name" value="ARM repeat"/>
    <property type="match status" value="1"/>
</dbReference>
<dbReference type="InterPro" id="IPR033712">
    <property type="entry name" value="Pumilio_RNA-bd"/>
</dbReference>
<dbReference type="InterPro" id="IPR001313">
    <property type="entry name" value="Pumilio_RNA-bd_rpt"/>
</dbReference>
<dbReference type="FunFam" id="1.25.10.10:FF:000237">
    <property type="entry name" value="Pumilio homolog 9"/>
    <property type="match status" value="1"/>
</dbReference>
<dbReference type="GO" id="GO:0003729">
    <property type="term" value="F:mRNA binding"/>
    <property type="evidence" value="ECO:0007669"/>
    <property type="project" value="TreeGrafter"/>
</dbReference>
<feature type="repeat" description="Pumilio" evidence="2">
    <location>
        <begin position="476"/>
        <end position="511"/>
    </location>
</feature>
<dbReference type="CDD" id="cd07920">
    <property type="entry name" value="Pumilio"/>
    <property type="match status" value="1"/>
</dbReference>
<evidence type="ECO:0000259" key="4">
    <source>
        <dbReference type="PROSITE" id="PS50303"/>
    </source>
</evidence>
<evidence type="ECO:0000313" key="6">
    <source>
        <dbReference type="Proteomes" id="UP001301350"/>
    </source>
</evidence>
<feature type="region of interest" description="Disordered" evidence="3">
    <location>
        <begin position="765"/>
        <end position="804"/>
    </location>
</feature>
<dbReference type="InterPro" id="IPR033133">
    <property type="entry name" value="PUM-HD"/>
</dbReference>
<feature type="repeat" description="Pumilio" evidence="2">
    <location>
        <begin position="657"/>
        <end position="692"/>
    </location>
</feature>
<evidence type="ECO:0000313" key="5">
    <source>
        <dbReference type="EMBL" id="KAK4537046.1"/>
    </source>
</evidence>
<feature type="repeat" description="Pumilio" evidence="2">
    <location>
        <begin position="585"/>
        <end position="620"/>
    </location>
</feature>
<sequence>MADERRHYLPPSAAVPSAESASSASSNRWAAAPSDVTVGAADRVPLAGAFAPATSPPLTPPTDYVGARPLSAPPDLGVSAAFGMQPLWFTVRDIRADEDYESFYNEFKGNAKLPPPLDPSILRGEFEAFAADVTRRERSGRATAEAFPALMHDTAEPVDATTLSGASTANPQNLVRPRPLPFAATLLRRNDSDASVENLIFRESLKLASQLDREGSDGDLAGSAERRSSDAVGSQVDAGVWQSPPASLLASPPVQLSTISPRPAPTPPVASTNAVAVMPTVTSMPAGVGAPTAPWDHQDVGEVARHGYRRAELEPSSVPYSRGYLRYNGHGGYSAVTPSPAFAAPTAATAAAPYAMPRGGLATSPPVSRHPSRFQQQRHLQGPPVPSAPHAYTLQPGASASGAPRPPLEVSAAGNNSNSGGGGGGGGGALDAGGLNAIAISADQIVALARDQHGGRFLQAKIEQGRREDIDRIFHQCLPHYVELMQDPFGNYLCQKLFEHCTDEQKLQLLQQSAAYLATVSMNAHGTRAVQRMVECASSPEQTQVLCNALAPYCVSLMCDVNGNHVVQRCLQRLDTPRKQFLYDEAVAHCHQLATHRHGCCVLQRCLDHATPAQRARLCAAIVSRALELIQDPFGNYVIQYVLNLNEAPYTHAVVEQIRGHLLELSTQKFSSNVVEKVLQQAQVDHRRLLIRELIYGAEGTAAAATPHSVRLLLFDPYGNYVIQRALQLAIAPELEALCESIQPHLPELKNTPFGKRIQARIAKQLPRSSRHTLGGGGTTSAATGSDGAAASTPRLSHERRFAA</sequence>
<dbReference type="PANTHER" id="PTHR12537:SF13">
    <property type="entry name" value="PUMILIO HOMOLOGY DOMAIN FAMILY MEMBER 4"/>
    <property type="match status" value="1"/>
</dbReference>
<dbReference type="Gene3D" id="1.25.10.10">
    <property type="entry name" value="Leucine-rich Repeat Variant"/>
    <property type="match status" value="1"/>
</dbReference>
<name>A0AAV9IY41_CYACA</name>
<dbReference type="PANTHER" id="PTHR12537">
    <property type="entry name" value="RNA BINDING PROTEIN PUMILIO-RELATED"/>
    <property type="match status" value="1"/>
</dbReference>
<dbReference type="Proteomes" id="UP001301350">
    <property type="component" value="Unassembled WGS sequence"/>
</dbReference>
<proteinExistence type="predicted"/>
<dbReference type="EMBL" id="JANCYW010000010">
    <property type="protein sequence ID" value="KAK4537046.1"/>
    <property type="molecule type" value="Genomic_DNA"/>
</dbReference>
<dbReference type="PROSITE" id="PS50302">
    <property type="entry name" value="PUM"/>
    <property type="match status" value="8"/>
</dbReference>
<dbReference type="Pfam" id="PF00806">
    <property type="entry name" value="PUF"/>
    <property type="match status" value="8"/>
</dbReference>
<feature type="compositionally biased region" description="Low complexity" evidence="3">
    <location>
        <begin position="10"/>
        <end position="34"/>
    </location>
</feature>
<dbReference type="SMART" id="SM00025">
    <property type="entry name" value="Pumilio"/>
    <property type="match status" value="8"/>
</dbReference>
<evidence type="ECO:0000256" key="1">
    <source>
        <dbReference type="ARBA" id="ARBA00022737"/>
    </source>
</evidence>
<feature type="repeat" description="Pumilio" evidence="2">
    <location>
        <begin position="439"/>
        <end position="475"/>
    </location>
</feature>
<feature type="compositionally biased region" description="Low complexity" evidence="3">
    <location>
        <begin position="780"/>
        <end position="793"/>
    </location>
</feature>
<feature type="region of interest" description="Disordered" evidence="3">
    <location>
        <begin position="211"/>
        <end position="237"/>
    </location>
</feature>
<feature type="repeat" description="Pumilio" evidence="2">
    <location>
        <begin position="549"/>
        <end position="584"/>
    </location>
</feature>
<evidence type="ECO:0000256" key="3">
    <source>
        <dbReference type="SAM" id="MobiDB-lite"/>
    </source>
</evidence>